<dbReference type="GO" id="GO:0016788">
    <property type="term" value="F:hydrolase activity, acting on ester bonds"/>
    <property type="evidence" value="ECO:0007669"/>
    <property type="project" value="UniProtKB-ARBA"/>
</dbReference>
<organism evidence="4 5">
    <name type="scientific">Rufibacter radiotolerans</name>
    <dbReference type="NCBI Taxonomy" id="1379910"/>
    <lineage>
        <taxon>Bacteria</taxon>
        <taxon>Pseudomonadati</taxon>
        <taxon>Bacteroidota</taxon>
        <taxon>Cytophagia</taxon>
        <taxon>Cytophagales</taxon>
        <taxon>Hymenobacteraceae</taxon>
        <taxon>Rufibacter</taxon>
    </lineage>
</organism>
<evidence type="ECO:0000313" key="4">
    <source>
        <dbReference type="EMBL" id="AKQ47490.1"/>
    </source>
</evidence>
<dbReference type="Gene3D" id="3.40.50.1110">
    <property type="entry name" value="SGNH hydrolase"/>
    <property type="match status" value="1"/>
</dbReference>
<keyword evidence="2" id="KW-0378">Hydrolase</keyword>
<dbReference type="KEGG" id="ruf:TH63_04630"/>
<comment type="similarity">
    <text evidence="1">Belongs to the 'GDSL' lipolytic enzyme family.</text>
</comment>
<keyword evidence="5" id="KW-1185">Reference proteome</keyword>
<dbReference type="InterPro" id="IPR013830">
    <property type="entry name" value="SGNH_hydro"/>
</dbReference>
<dbReference type="OrthoDB" id="9807041at2"/>
<dbReference type="AlphaFoldDB" id="A0A0H4VNJ9"/>
<dbReference type="PANTHER" id="PTHR43695:SF1">
    <property type="entry name" value="RHAMNOGALACTURONAN ACETYLESTERASE"/>
    <property type="match status" value="1"/>
</dbReference>
<evidence type="ECO:0000256" key="1">
    <source>
        <dbReference type="ARBA" id="ARBA00008668"/>
    </source>
</evidence>
<dbReference type="PANTHER" id="PTHR43695">
    <property type="entry name" value="PUTATIVE (AFU_ORTHOLOGUE AFUA_2G17250)-RELATED"/>
    <property type="match status" value="1"/>
</dbReference>
<dbReference type="EMBL" id="CP010777">
    <property type="protein sequence ID" value="AKQ47490.1"/>
    <property type="molecule type" value="Genomic_DNA"/>
</dbReference>
<dbReference type="RefSeq" id="WP_048922587.1">
    <property type="nucleotide sequence ID" value="NZ_CP010777.1"/>
</dbReference>
<accession>A0A0H4VNJ9</accession>
<dbReference type="InterPro" id="IPR037459">
    <property type="entry name" value="RhgT-like"/>
</dbReference>
<evidence type="ECO:0000313" key="5">
    <source>
        <dbReference type="Proteomes" id="UP000036458"/>
    </source>
</evidence>
<protein>
    <submittedName>
        <fullName evidence="4">GntR family transcriptional regulator</fullName>
    </submittedName>
</protein>
<dbReference type="Proteomes" id="UP000036458">
    <property type="component" value="Chromosome"/>
</dbReference>
<reference evidence="4 5" key="1">
    <citation type="submission" date="2015-01" db="EMBL/GenBank/DDBJ databases">
        <title>Rufibacter sp./DG31D/ whole genome sequencing.</title>
        <authorList>
            <person name="Kim M.K."/>
            <person name="Srinivasan S."/>
            <person name="Lee J.-J."/>
        </authorList>
    </citation>
    <scope>NUCLEOTIDE SEQUENCE [LARGE SCALE GENOMIC DNA]</scope>
    <source>
        <strain evidence="4 5">DG31D</strain>
    </source>
</reference>
<dbReference type="STRING" id="1379910.TH63_04630"/>
<evidence type="ECO:0000259" key="3">
    <source>
        <dbReference type="Pfam" id="PF13472"/>
    </source>
</evidence>
<evidence type="ECO:0000256" key="2">
    <source>
        <dbReference type="ARBA" id="ARBA00022801"/>
    </source>
</evidence>
<sequence>MKLPFFSLVLAFCGLALMSFLSVKKKPITVYLVGDSTMSIKDPKAYPETGWGVPFATFFDPSVAIDNHAKNGRSTKTFLTEKRWQTVEGALKKGDYVFIQFGHNDEVKTKASYATEEEFTQNLTRFVTEARKKKAIPILITPAARRKFDANGKIEPTHEAYSALVREVAKKEKVCLIDLDKKSQELLQSYGPEDSKKLFLHLQPGQHPNYPEGKADDTHFNERGALEMAQIVLAEVKALKLDLAKRITAPAVTP</sequence>
<dbReference type="PATRIC" id="fig|1379910.4.peg.1005"/>
<dbReference type="SUPFAM" id="SSF52266">
    <property type="entry name" value="SGNH hydrolase"/>
    <property type="match status" value="1"/>
</dbReference>
<proteinExistence type="inferred from homology"/>
<dbReference type="Pfam" id="PF13472">
    <property type="entry name" value="Lipase_GDSL_2"/>
    <property type="match status" value="1"/>
</dbReference>
<feature type="domain" description="SGNH hydrolase-type esterase" evidence="3">
    <location>
        <begin position="33"/>
        <end position="224"/>
    </location>
</feature>
<gene>
    <name evidence="4" type="ORF">TH63_04630</name>
</gene>
<name>A0A0H4VNJ9_9BACT</name>
<dbReference type="InterPro" id="IPR036514">
    <property type="entry name" value="SGNH_hydro_sf"/>
</dbReference>
<dbReference type="CDD" id="cd01821">
    <property type="entry name" value="Rhamnogalacturan_acetylesterase_like"/>
    <property type="match status" value="1"/>
</dbReference>